<organism evidence="2 3">
    <name type="scientific">Gemmata obscuriglobus</name>
    <dbReference type="NCBI Taxonomy" id="114"/>
    <lineage>
        <taxon>Bacteria</taxon>
        <taxon>Pseudomonadati</taxon>
        <taxon>Planctomycetota</taxon>
        <taxon>Planctomycetia</taxon>
        <taxon>Gemmatales</taxon>
        <taxon>Gemmataceae</taxon>
        <taxon>Gemmata</taxon>
    </lineage>
</organism>
<accession>A0A2Z3H8Q8</accession>
<evidence type="ECO:0000313" key="3">
    <source>
        <dbReference type="Proteomes" id="UP000245802"/>
    </source>
</evidence>
<dbReference type="EMBL" id="CP025958">
    <property type="protein sequence ID" value="AWM42433.1"/>
    <property type="molecule type" value="Genomic_DNA"/>
</dbReference>
<dbReference type="OrthoDB" id="267520at2"/>
<evidence type="ECO:0000259" key="1">
    <source>
        <dbReference type="Pfam" id="PF07596"/>
    </source>
</evidence>
<reference evidence="2 3" key="1">
    <citation type="submission" date="2018-01" db="EMBL/GenBank/DDBJ databases">
        <title>G. obscuriglobus.</title>
        <authorList>
            <person name="Franke J."/>
            <person name="Blomberg W."/>
            <person name="Selmecki A."/>
        </authorList>
    </citation>
    <scope>NUCLEOTIDE SEQUENCE [LARGE SCALE GENOMIC DNA]</scope>
    <source>
        <strain evidence="2 3">DSM 5831</strain>
    </source>
</reference>
<dbReference type="AlphaFoldDB" id="A0A2Z3H8Q8"/>
<dbReference type="PANTHER" id="PTHR30093">
    <property type="entry name" value="GENERAL SECRETION PATHWAY PROTEIN G"/>
    <property type="match status" value="1"/>
</dbReference>
<dbReference type="Pfam" id="PF07596">
    <property type="entry name" value="SBP_bac_10"/>
    <property type="match status" value="1"/>
</dbReference>
<feature type="domain" description="DUF1559" evidence="1">
    <location>
        <begin position="33"/>
        <end position="274"/>
    </location>
</feature>
<dbReference type="RefSeq" id="WP_109571557.1">
    <property type="nucleotide sequence ID" value="NZ_CP025958.1"/>
</dbReference>
<dbReference type="InterPro" id="IPR011453">
    <property type="entry name" value="DUF1559"/>
</dbReference>
<dbReference type="SUPFAM" id="SSF54523">
    <property type="entry name" value="Pili subunits"/>
    <property type="match status" value="1"/>
</dbReference>
<gene>
    <name evidence="2" type="ORF">C1280_28675</name>
</gene>
<protein>
    <submittedName>
        <fullName evidence="2">Prepilin-type cleavage/methylation domain-containing protein</fullName>
    </submittedName>
</protein>
<dbReference type="KEGG" id="gog:C1280_28675"/>
<evidence type="ECO:0000313" key="2">
    <source>
        <dbReference type="EMBL" id="AWM42433.1"/>
    </source>
</evidence>
<dbReference type="Proteomes" id="UP000245802">
    <property type="component" value="Chromosome"/>
</dbReference>
<dbReference type="InterPro" id="IPR045584">
    <property type="entry name" value="Pilin-like"/>
</dbReference>
<dbReference type="Pfam" id="PF07963">
    <property type="entry name" value="N_methyl"/>
    <property type="match status" value="1"/>
</dbReference>
<dbReference type="Gene3D" id="3.30.700.10">
    <property type="entry name" value="Glycoprotein, Type 4 Pilin"/>
    <property type="match status" value="1"/>
</dbReference>
<proteinExistence type="predicted"/>
<dbReference type="InterPro" id="IPR012902">
    <property type="entry name" value="N_methyl_site"/>
</dbReference>
<name>A0A2Z3H8Q8_9BACT</name>
<dbReference type="PANTHER" id="PTHR30093:SF2">
    <property type="entry name" value="TYPE II SECRETION SYSTEM PROTEIN H"/>
    <property type="match status" value="1"/>
</dbReference>
<sequence>MTTLCRRAFSLVELLVVIAILATLVALALSAVQRVRGAAAKTQCANRLRQIGLAHHHYHGAHGALPPGVTVGGPGEQFKYMTWQTRLLPFLEQEPVWKSAVEAFRLRPDDFRASPPHLIGVHMPAFVCPSDPLAQQPRTLSGTTFAYTSYLGVSGTRQTRHDGTLYADSKTRFADITDGTSQTVMVGERPPSTDGISGWWYAGQGQNEDGSADSVLSTGERASSFFFSGCSTAPSEFGPGRPDDQCAGLHFWSMHPGGAHFLLADGSVRFLPYTAKDVLPLLATRAGGETAELP</sequence>
<dbReference type="InterPro" id="IPR027558">
    <property type="entry name" value="Pre_pil_HX9DG_C"/>
</dbReference>
<dbReference type="NCBIfam" id="TIGR04294">
    <property type="entry name" value="pre_pil_HX9DG"/>
    <property type="match status" value="1"/>
</dbReference>
<keyword evidence="3" id="KW-1185">Reference proteome</keyword>
<dbReference type="NCBIfam" id="TIGR02532">
    <property type="entry name" value="IV_pilin_GFxxxE"/>
    <property type="match status" value="1"/>
</dbReference>